<dbReference type="Proteomes" id="UP000305948">
    <property type="component" value="Unassembled WGS sequence"/>
</dbReference>
<dbReference type="Pfam" id="PF00067">
    <property type="entry name" value="p450"/>
    <property type="match status" value="1"/>
</dbReference>
<evidence type="ECO:0000256" key="10">
    <source>
        <dbReference type="RuleBase" id="RU000461"/>
    </source>
</evidence>
<dbReference type="AlphaFoldDB" id="A0A5C3NNU3"/>
<keyword evidence="4 9" id="KW-0349">Heme</keyword>
<evidence type="ECO:0000256" key="9">
    <source>
        <dbReference type="PIRSR" id="PIRSR602401-1"/>
    </source>
</evidence>
<comment type="pathway">
    <text evidence="2">Secondary metabolite biosynthesis.</text>
</comment>
<dbReference type="PANTHER" id="PTHR24305">
    <property type="entry name" value="CYTOCHROME P450"/>
    <property type="match status" value="1"/>
</dbReference>
<keyword evidence="8 10" id="KW-0503">Monooxygenase</keyword>
<keyword evidence="7 9" id="KW-0408">Iron</keyword>
<reference evidence="11 12" key="1">
    <citation type="journal article" date="2019" name="Nat. Ecol. Evol.">
        <title>Megaphylogeny resolves global patterns of mushroom evolution.</title>
        <authorList>
            <person name="Varga T."/>
            <person name="Krizsan K."/>
            <person name="Foldi C."/>
            <person name="Dima B."/>
            <person name="Sanchez-Garcia M."/>
            <person name="Sanchez-Ramirez S."/>
            <person name="Szollosi G.J."/>
            <person name="Szarkandi J.G."/>
            <person name="Papp V."/>
            <person name="Albert L."/>
            <person name="Andreopoulos W."/>
            <person name="Angelini C."/>
            <person name="Antonin V."/>
            <person name="Barry K.W."/>
            <person name="Bougher N.L."/>
            <person name="Buchanan P."/>
            <person name="Buyck B."/>
            <person name="Bense V."/>
            <person name="Catcheside P."/>
            <person name="Chovatia M."/>
            <person name="Cooper J."/>
            <person name="Damon W."/>
            <person name="Desjardin D."/>
            <person name="Finy P."/>
            <person name="Geml J."/>
            <person name="Haridas S."/>
            <person name="Hughes K."/>
            <person name="Justo A."/>
            <person name="Karasinski D."/>
            <person name="Kautmanova I."/>
            <person name="Kiss B."/>
            <person name="Kocsube S."/>
            <person name="Kotiranta H."/>
            <person name="LaButti K.M."/>
            <person name="Lechner B.E."/>
            <person name="Liimatainen K."/>
            <person name="Lipzen A."/>
            <person name="Lukacs Z."/>
            <person name="Mihaltcheva S."/>
            <person name="Morgado L.N."/>
            <person name="Niskanen T."/>
            <person name="Noordeloos M.E."/>
            <person name="Ohm R.A."/>
            <person name="Ortiz-Santana B."/>
            <person name="Ovrebo C."/>
            <person name="Racz N."/>
            <person name="Riley R."/>
            <person name="Savchenko A."/>
            <person name="Shiryaev A."/>
            <person name="Soop K."/>
            <person name="Spirin V."/>
            <person name="Szebenyi C."/>
            <person name="Tomsovsky M."/>
            <person name="Tulloss R.E."/>
            <person name="Uehling J."/>
            <person name="Grigoriev I.V."/>
            <person name="Vagvolgyi C."/>
            <person name="Papp T."/>
            <person name="Martin F.M."/>
            <person name="Miettinen O."/>
            <person name="Hibbett D.S."/>
            <person name="Nagy L.G."/>
        </authorList>
    </citation>
    <scope>NUCLEOTIDE SEQUENCE [LARGE SCALE GENOMIC DNA]</scope>
    <source>
        <strain evidence="11 12">OMC1185</strain>
    </source>
</reference>
<dbReference type="EMBL" id="ML213505">
    <property type="protein sequence ID" value="TFK55311.1"/>
    <property type="molecule type" value="Genomic_DNA"/>
</dbReference>
<dbReference type="SUPFAM" id="SSF48264">
    <property type="entry name" value="Cytochrome P450"/>
    <property type="match status" value="1"/>
</dbReference>
<dbReference type="GO" id="GO:0004497">
    <property type="term" value="F:monooxygenase activity"/>
    <property type="evidence" value="ECO:0007669"/>
    <property type="project" value="UniProtKB-KW"/>
</dbReference>
<evidence type="ECO:0000256" key="6">
    <source>
        <dbReference type="ARBA" id="ARBA00023002"/>
    </source>
</evidence>
<sequence length="504" mass="56989">MLTAELHPYSMNPIAVLLALALSTCAYRIIYLLFFHPLASFPGPRLAAISYWWKALKWRDGTITRELQEMHRTRGWPIIRIGPNHLSFWEPDAYKEIYLTHKFRKYSTFYDAFQTPAEHRTTFTIPEPELHAPRRRQLSALLSRQSVISLERLFHEMLGVFTEKLMVHAKENIPLNFYNAFRCLTVDTVCVFSFGRSAGCLQVDKFEAPSLVAVDKMLSGSYIRANFPGIIRFIELLPRPLQPSWQRAFGDFAQVGAGFLQAYRSAESSPKYPILFDAASHTNNAESTLSDDQLVAEANVLFGAGGDTTGIALSIGCSYIAHDRTVRDRLFDELVAAYSSRHDVLQARWVELEKLPYLSACVYESLRISSPLPGELPRVVGEGGWKFNGVQIPAGTVVSASTVAVNWSERIFTDPQAFKPERWLDSDGEFRGNMENWLVSFGKGQRACIGQTFAMAELYIFLAGFWRLFDVQMEGVGQLEVLDLFTAIPKNHDDMEGRVIATEE</sequence>
<dbReference type="Gene3D" id="1.10.630.10">
    <property type="entry name" value="Cytochrome P450"/>
    <property type="match status" value="1"/>
</dbReference>
<dbReference type="PRINTS" id="PR00463">
    <property type="entry name" value="EP450I"/>
</dbReference>
<dbReference type="InterPro" id="IPR050121">
    <property type="entry name" value="Cytochrome_P450_monoxygenase"/>
</dbReference>
<comment type="cofactor">
    <cofactor evidence="1 9">
        <name>heme</name>
        <dbReference type="ChEBI" id="CHEBI:30413"/>
    </cofactor>
</comment>
<evidence type="ECO:0000256" key="4">
    <source>
        <dbReference type="ARBA" id="ARBA00022617"/>
    </source>
</evidence>
<comment type="similarity">
    <text evidence="3 10">Belongs to the cytochrome P450 family.</text>
</comment>
<keyword evidence="6 10" id="KW-0560">Oxidoreductase</keyword>
<evidence type="ECO:0000256" key="8">
    <source>
        <dbReference type="ARBA" id="ARBA00023033"/>
    </source>
</evidence>
<dbReference type="STRING" id="5364.A0A5C3NNU3"/>
<dbReference type="GO" id="GO:0005506">
    <property type="term" value="F:iron ion binding"/>
    <property type="evidence" value="ECO:0007669"/>
    <property type="project" value="InterPro"/>
</dbReference>
<dbReference type="PANTHER" id="PTHR24305:SF166">
    <property type="entry name" value="CYTOCHROME P450 12A4, MITOCHONDRIAL-RELATED"/>
    <property type="match status" value="1"/>
</dbReference>
<proteinExistence type="inferred from homology"/>
<dbReference type="InterPro" id="IPR001128">
    <property type="entry name" value="Cyt_P450"/>
</dbReference>
<organism evidence="11 12">
    <name type="scientific">Heliocybe sulcata</name>
    <dbReference type="NCBI Taxonomy" id="5364"/>
    <lineage>
        <taxon>Eukaryota</taxon>
        <taxon>Fungi</taxon>
        <taxon>Dikarya</taxon>
        <taxon>Basidiomycota</taxon>
        <taxon>Agaricomycotina</taxon>
        <taxon>Agaricomycetes</taxon>
        <taxon>Gloeophyllales</taxon>
        <taxon>Gloeophyllaceae</taxon>
        <taxon>Heliocybe</taxon>
    </lineage>
</organism>
<evidence type="ECO:0000313" key="11">
    <source>
        <dbReference type="EMBL" id="TFK55311.1"/>
    </source>
</evidence>
<dbReference type="GO" id="GO:0016705">
    <property type="term" value="F:oxidoreductase activity, acting on paired donors, with incorporation or reduction of molecular oxygen"/>
    <property type="evidence" value="ECO:0007669"/>
    <property type="project" value="InterPro"/>
</dbReference>
<dbReference type="PROSITE" id="PS00086">
    <property type="entry name" value="CYTOCHROME_P450"/>
    <property type="match status" value="1"/>
</dbReference>
<evidence type="ECO:0000256" key="7">
    <source>
        <dbReference type="ARBA" id="ARBA00023004"/>
    </source>
</evidence>
<dbReference type="OrthoDB" id="1470350at2759"/>
<name>A0A5C3NNU3_9AGAM</name>
<evidence type="ECO:0000256" key="2">
    <source>
        <dbReference type="ARBA" id="ARBA00005179"/>
    </source>
</evidence>
<accession>A0A5C3NNU3</accession>
<keyword evidence="12" id="KW-1185">Reference proteome</keyword>
<dbReference type="InterPro" id="IPR036396">
    <property type="entry name" value="Cyt_P450_sf"/>
</dbReference>
<dbReference type="InterPro" id="IPR002401">
    <property type="entry name" value="Cyt_P450_E_grp-I"/>
</dbReference>
<evidence type="ECO:0000256" key="3">
    <source>
        <dbReference type="ARBA" id="ARBA00010617"/>
    </source>
</evidence>
<evidence type="ECO:0000256" key="5">
    <source>
        <dbReference type="ARBA" id="ARBA00022723"/>
    </source>
</evidence>
<dbReference type="PRINTS" id="PR00385">
    <property type="entry name" value="P450"/>
</dbReference>
<keyword evidence="5 9" id="KW-0479">Metal-binding</keyword>
<dbReference type="CDD" id="cd11062">
    <property type="entry name" value="CYP58-like"/>
    <property type="match status" value="1"/>
</dbReference>
<gene>
    <name evidence="11" type="ORF">OE88DRAFT_1732558</name>
</gene>
<evidence type="ECO:0000256" key="1">
    <source>
        <dbReference type="ARBA" id="ARBA00001971"/>
    </source>
</evidence>
<protein>
    <submittedName>
        <fullName evidence="11">Cytochrome P450</fullName>
    </submittedName>
</protein>
<evidence type="ECO:0000313" key="12">
    <source>
        <dbReference type="Proteomes" id="UP000305948"/>
    </source>
</evidence>
<feature type="binding site" description="axial binding residue" evidence="9">
    <location>
        <position position="448"/>
    </location>
    <ligand>
        <name>heme</name>
        <dbReference type="ChEBI" id="CHEBI:30413"/>
    </ligand>
    <ligandPart>
        <name>Fe</name>
        <dbReference type="ChEBI" id="CHEBI:18248"/>
    </ligandPart>
</feature>
<dbReference type="InterPro" id="IPR017972">
    <property type="entry name" value="Cyt_P450_CS"/>
</dbReference>
<dbReference type="GO" id="GO:0020037">
    <property type="term" value="F:heme binding"/>
    <property type="evidence" value="ECO:0007669"/>
    <property type="project" value="InterPro"/>
</dbReference>